<gene>
    <name evidence="2" type="ORF">AN484_12000</name>
</gene>
<evidence type="ECO:0000256" key="1">
    <source>
        <dbReference type="SAM" id="MobiDB-lite"/>
    </source>
</evidence>
<feature type="region of interest" description="Disordered" evidence="1">
    <location>
        <begin position="38"/>
        <end position="64"/>
    </location>
</feature>
<comment type="caution">
    <text evidence="2">The sequence shown here is derived from an EMBL/GenBank/DDBJ whole genome shotgun (WGS) entry which is preliminary data.</text>
</comment>
<name>A0A1B7X2D0_APHFL</name>
<dbReference type="EMBL" id="LJOW01000051">
    <property type="protein sequence ID" value="OBQ43536.1"/>
    <property type="molecule type" value="Genomic_DNA"/>
</dbReference>
<proteinExistence type="predicted"/>
<dbReference type="AlphaFoldDB" id="A0A1B7X2D0"/>
<reference evidence="2 3" key="1">
    <citation type="submission" date="2015-09" db="EMBL/GenBank/DDBJ databases">
        <title>Aphanizomenon flos-aquae WA102.</title>
        <authorList>
            <person name="Driscoll C."/>
        </authorList>
    </citation>
    <scope>NUCLEOTIDE SEQUENCE [LARGE SCALE GENOMIC DNA]</scope>
    <source>
        <strain evidence="2">WA102</strain>
    </source>
</reference>
<protein>
    <submittedName>
        <fullName evidence="2">Uncharacterized protein</fullName>
    </submittedName>
</protein>
<sequence length="711" mass="74133">MDVRLPDGTIIKGVPDGMSKADLTAKLQANGYDIGKLTAPAAPELPESLRPRSASPEGMPGARQELSTGQRVYQAARPYVAPLLEAGGAIAGGLVGTPLGPTGAVGGAGLGYGIAKEGLEMADVAMGMKQPRTGAAQVTEPLRNVAEGAAFEIGGQVLGQGIGKVAGKIADIRKIPQNKALDIVRQASGPDLPEVINALRAGQGQGISAAQALANVNNPTLQALIARVTARDPRFTRAMDTVQDAEAINALAKFTGGVTAAETRATTNAMKDALNTVQGPVRETALNRANLGKAVADYEAQAGKLSADAAAKVQEVRRLIELGDVAAAAARLETIKMGMPASSRLAPAKSQAGFSDEFAAKFTYPGKLAQMSDEWASKAADASLDLGQGARFAQGAANAMRSVGIKPLKGDQIIGSIRSIANNPEFAGNDLLLGAVKNVADDITKWSGSGGVIDAKALDAIRKNSVNAAIQQLRPGVDATTQRNLAAEVMGKLKPTIIDAIESAGGTGYRQYLGDYTKGMQKIAEKQLSGEALRLWKTDKDAFVRLVQNESPDVVEKFLGPGKYNIATELAEDTLSVLRDQAQKRLAEMSIKGQVSAGQDALKQLLLDNTSKLRLPSYLSAVAATTNKALNILENKIGAKTMATLTEGLKTPEGAVSFLERLPAEERSRVLKLISDPTQWSQGAKAIVRGTTAAGVNALAPDRYTDNALAP</sequence>
<organism evidence="2 3">
    <name type="scientific">Aphanizomenon flos-aquae WA102</name>
    <dbReference type="NCBI Taxonomy" id="1710896"/>
    <lineage>
        <taxon>Bacteria</taxon>
        <taxon>Bacillati</taxon>
        <taxon>Cyanobacteriota</taxon>
        <taxon>Cyanophyceae</taxon>
        <taxon>Nostocales</taxon>
        <taxon>Aphanizomenonaceae</taxon>
        <taxon>Aphanizomenon</taxon>
    </lineage>
</organism>
<evidence type="ECO:0000313" key="3">
    <source>
        <dbReference type="Proteomes" id="UP000092093"/>
    </source>
</evidence>
<evidence type="ECO:0000313" key="2">
    <source>
        <dbReference type="EMBL" id="OBQ43536.1"/>
    </source>
</evidence>
<accession>A0A1B7X2D0</accession>
<dbReference type="Proteomes" id="UP000092093">
    <property type="component" value="Unassembled WGS sequence"/>
</dbReference>